<evidence type="ECO:0000313" key="1">
    <source>
        <dbReference type="EMBL" id="GIE44644.1"/>
    </source>
</evidence>
<evidence type="ECO:0000313" key="4">
    <source>
        <dbReference type="Proteomes" id="UP000631312"/>
    </source>
</evidence>
<evidence type="ECO:0000313" key="2">
    <source>
        <dbReference type="EMBL" id="MBB4751148.1"/>
    </source>
</evidence>
<dbReference type="RefSeq" id="WP_188123221.1">
    <property type="nucleotide sequence ID" value="NZ_BOMP01000139.1"/>
</dbReference>
<dbReference type="AlphaFoldDB" id="A0A7W7HIG7"/>
<dbReference type="Proteomes" id="UP000631312">
    <property type="component" value="Unassembled WGS sequence"/>
</dbReference>
<name>A0A7W7HIG7_9ACTN</name>
<comment type="caution">
    <text evidence="2">The sequence shown here is derived from an EMBL/GenBank/DDBJ whole genome shotgun (WGS) entry which is preliminary data.</text>
</comment>
<keyword evidence="4" id="KW-1185">Reference proteome</keyword>
<gene>
    <name evidence="1" type="ORF">Alo02nite_75420</name>
    <name evidence="2" type="ORF">BJ964_005309</name>
</gene>
<reference evidence="2 3" key="1">
    <citation type="submission" date="2020-08" db="EMBL/GenBank/DDBJ databases">
        <title>Sequencing the genomes of 1000 actinobacteria strains.</title>
        <authorList>
            <person name="Klenk H.-P."/>
        </authorList>
    </citation>
    <scope>NUCLEOTIDE SEQUENCE [LARGE SCALE GENOMIC DNA]</scope>
    <source>
        <strain evidence="2 3">DSM 43150</strain>
    </source>
</reference>
<evidence type="ECO:0000313" key="3">
    <source>
        <dbReference type="Proteomes" id="UP000590511"/>
    </source>
</evidence>
<accession>A0A7W7HIG7</accession>
<reference evidence="1 4" key="2">
    <citation type="submission" date="2021-01" db="EMBL/GenBank/DDBJ databases">
        <title>Whole genome shotgun sequence of Actinoplanes lobatus NBRC 12513.</title>
        <authorList>
            <person name="Komaki H."/>
            <person name="Tamura T."/>
        </authorList>
    </citation>
    <scope>NUCLEOTIDE SEQUENCE [LARGE SCALE GENOMIC DNA]</scope>
    <source>
        <strain evidence="1 4">NBRC 12513</strain>
    </source>
</reference>
<dbReference type="EMBL" id="BOMP01000139">
    <property type="protein sequence ID" value="GIE44644.1"/>
    <property type="molecule type" value="Genomic_DNA"/>
</dbReference>
<protein>
    <submittedName>
        <fullName evidence="2">Uncharacterized protein</fullName>
    </submittedName>
</protein>
<proteinExistence type="predicted"/>
<dbReference type="EMBL" id="JACHNC010000001">
    <property type="protein sequence ID" value="MBB4751148.1"/>
    <property type="molecule type" value="Genomic_DNA"/>
</dbReference>
<organism evidence="2 3">
    <name type="scientific">Actinoplanes lobatus</name>
    <dbReference type="NCBI Taxonomy" id="113568"/>
    <lineage>
        <taxon>Bacteria</taxon>
        <taxon>Bacillati</taxon>
        <taxon>Actinomycetota</taxon>
        <taxon>Actinomycetes</taxon>
        <taxon>Micromonosporales</taxon>
        <taxon>Micromonosporaceae</taxon>
        <taxon>Actinoplanes</taxon>
    </lineage>
</organism>
<sequence>MNITSIRADVAVIDELLREIAKRPVDVGDPNWVATMRQAPPPVEEAGVAVEAAAALEALLDAYETGGAAAREEVRAVFRDHPRFRWAVHLPAAWESEAEFRRRLVHVSAGSQGCDPRDELMSIWWLCNRARERGIDVEPVLRDVADLSSDVDIGGFGSMRMLIMRGLEIHDID</sequence>
<dbReference type="Proteomes" id="UP000590511">
    <property type="component" value="Unassembled WGS sequence"/>
</dbReference>